<dbReference type="AlphaFoldDB" id="A0A5A5TK45"/>
<dbReference type="Pfam" id="PF00107">
    <property type="entry name" value="ADH_zinc_N"/>
    <property type="match status" value="1"/>
</dbReference>
<dbReference type="OrthoDB" id="9787435at2"/>
<evidence type="ECO:0000259" key="1">
    <source>
        <dbReference type="SMART" id="SM00829"/>
    </source>
</evidence>
<dbReference type="InterPro" id="IPR020843">
    <property type="entry name" value="ER"/>
</dbReference>
<evidence type="ECO:0000313" key="2">
    <source>
        <dbReference type="EMBL" id="GCF11608.1"/>
    </source>
</evidence>
<dbReference type="Pfam" id="PF08240">
    <property type="entry name" value="ADH_N"/>
    <property type="match status" value="1"/>
</dbReference>
<sequence>MKSYHLTHKGAGLAGLTVKEHDIPVPGPNAVLMRVRASAFNYRDLLIMRGMYPLAIKPGGIQLCDGAGEIVATGPGVTRAKIGDRVAVNTLVKWIDGPFGGWDPTAHIPAWIDGPDGGFHFASQIGGTLDGLLTEYALLNEETIVHIPDHLSFEEAATLPTAALTAWNALVGGSRPLQAGETVLTLGSGGVALFALQLAKLFGARVIMTTSSDEKAERLKALGADDVVTNYRTTPNWHEEVRKLMGGRGVDHVVETTSPGTFEQSMKTLAPDGQITLVGWLPSDVAKIDYATIGMNLATLRGIYAGSRAHFSAMNRAIAQGRLKPVIDRVFPFEDAKAAYRYYEEARPFGKVVISQN</sequence>
<accession>A0A5A5TK45</accession>
<feature type="domain" description="Enoyl reductase (ER)" evidence="1">
    <location>
        <begin position="11"/>
        <end position="354"/>
    </location>
</feature>
<dbReference type="CDD" id="cd08276">
    <property type="entry name" value="MDR7"/>
    <property type="match status" value="1"/>
</dbReference>
<comment type="caution">
    <text evidence="2">The sequence shown here is derived from an EMBL/GenBank/DDBJ whole genome shotgun (WGS) entry which is preliminary data.</text>
</comment>
<dbReference type="Gene3D" id="3.40.50.720">
    <property type="entry name" value="NAD(P)-binding Rossmann-like Domain"/>
    <property type="match status" value="1"/>
</dbReference>
<dbReference type="InterPro" id="IPR036291">
    <property type="entry name" value="NAD(P)-bd_dom_sf"/>
</dbReference>
<protein>
    <submittedName>
        <fullName evidence="2">NADPH:quinone oxidoreductase</fullName>
    </submittedName>
</protein>
<evidence type="ECO:0000313" key="3">
    <source>
        <dbReference type="Proteomes" id="UP000322530"/>
    </source>
</evidence>
<gene>
    <name evidence="2" type="ORF">KDI_51720</name>
</gene>
<dbReference type="InterPro" id="IPR052711">
    <property type="entry name" value="Zinc_ADH-like"/>
</dbReference>
<dbReference type="SUPFAM" id="SSF50129">
    <property type="entry name" value="GroES-like"/>
    <property type="match status" value="1"/>
</dbReference>
<dbReference type="Proteomes" id="UP000322530">
    <property type="component" value="Unassembled WGS sequence"/>
</dbReference>
<dbReference type="InterPro" id="IPR011032">
    <property type="entry name" value="GroES-like_sf"/>
</dbReference>
<keyword evidence="3" id="KW-1185">Reference proteome</keyword>
<dbReference type="EMBL" id="BIXY01000126">
    <property type="protein sequence ID" value="GCF11608.1"/>
    <property type="molecule type" value="Genomic_DNA"/>
</dbReference>
<dbReference type="Gene3D" id="3.90.180.10">
    <property type="entry name" value="Medium-chain alcohol dehydrogenases, catalytic domain"/>
    <property type="match status" value="1"/>
</dbReference>
<reference evidence="2 3" key="1">
    <citation type="submission" date="2019-01" db="EMBL/GenBank/DDBJ databases">
        <title>Draft genome sequence of Dictyobacter sp. Uno17.</title>
        <authorList>
            <person name="Wang C.M."/>
            <person name="Zheng Y."/>
            <person name="Sakai Y."/>
            <person name="Abe K."/>
            <person name="Yokota A."/>
            <person name="Yabe S."/>
        </authorList>
    </citation>
    <scope>NUCLEOTIDE SEQUENCE [LARGE SCALE GENOMIC DNA]</scope>
    <source>
        <strain evidence="2 3">Uno17</strain>
    </source>
</reference>
<dbReference type="InterPro" id="IPR013154">
    <property type="entry name" value="ADH-like_N"/>
</dbReference>
<dbReference type="SUPFAM" id="SSF51735">
    <property type="entry name" value="NAD(P)-binding Rossmann-fold domains"/>
    <property type="match status" value="1"/>
</dbReference>
<proteinExistence type="predicted"/>
<name>A0A5A5TK45_9CHLR</name>
<dbReference type="RefSeq" id="WP_149404432.1">
    <property type="nucleotide sequence ID" value="NZ_BIXY01000126.1"/>
</dbReference>
<organism evidence="2 3">
    <name type="scientific">Dictyobacter arantiisoli</name>
    <dbReference type="NCBI Taxonomy" id="2014874"/>
    <lineage>
        <taxon>Bacteria</taxon>
        <taxon>Bacillati</taxon>
        <taxon>Chloroflexota</taxon>
        <taxon>Ktedonobacteria</taxon>
        <taxon>Ktedonobacterales</taxon>
        <taxon>Dictyobacteraceae</taxon>
        <taxon>Dictyobacter</taxon>
    </lineage>
</organism>
<dbReference type="PANTHER" id="PTHR45033:SF2">
    <property type="entry name" value="ZINC-TYPE ALCOHOL DEHYDROGENASE-LIKE PROTEIN C1773.06C"/>
    <property type="match status" value="1"/>
</dbReference>
<dbReference type="GO" id="GO:0016491">
    <property type="term" value="F:oxidoreductase activity"/>
    <property type="evidence" value="ECO:0007669"/>
    <property type="project" value="InterPro"/>
</dbReference>
<dbReference type="InterPro" id="IPR013149">
    <property type="entry name" value="ADH-like_C"/>
</dbReference>
<dbReference type="SMART" id="SM00829">
    <property type="entry name" value="PKS_ER"/>
    <property type="match status" value="1"/>
</dbReference>
<dbReference type="PANTHER" id="PTHR45033">
    <property type="match status" value="1"/>
</dbReference>